<dbReference type="Proteomes" id="UP000735302">
    <property type="component" value="Unassembled WGS sequence"/>
</dbReference>
<proteinExistence type="predicted"/>
<dbReference type="EMBL" id="BLXT01001780">
    <property type="protein sequence ID" value="GFN87743.1"/>
    <property type="molecule type" value="Genomic_DNA"/>
</dbReference>
<sequence>MHPQQDDLNSLRSQPDQVGDSNGTRTRHTEIPVVARRFRQWKHYASESSKRPVFFGKVSGPCCVVCEFMSEGHRCLPHYSVCIGLELVSSELTAAAAAAAITGRPVPVRPCFPRQVFMSVWSLLEKWVFPHRSRGGGGRRGRG</sequence>
<evidence type="ECO:0000256" key="1">
    <source>
        <dbReference type="SAM" id="MobiDB-lite"/>
    </source>
</evidence>
<keyword evidence="2" id="KW-0548">Nucleotidyltransferase</keyword>
<evidence type="ECO:0000313" key="3">
    <source>
        <dbReference type="Proteomes" id="UP000735302"/>
    </source>
</evidence>
<dbReference type="AlphaFoldDB" id="A0AAV3Z136"/>
<accession>A0AAV3Z136</accession>
<evidence type="ECO:0000313" key="2">
    <source>
        <dbReference type="EMBL" id="GFN87743.1"/>
    </source>
</evidence>
<comment type="caution">
    <text evidence="2">The sequence shown here is derived from an EMBL/GenBank/DDBJ whole genome shotgun (WGS) entry which is preliminary data.</text>
</comment>
<keyword evidence="2" id="KW-0808">Transferase</keyword>
<feature type="compositionally biased region" description="Polar residues" evidence="1">
    <location>
        <begin position="1"/>
        <end position="24"/>
    </location>
</feature>
<gene>
    <name evidence="2" type="ORF">PoB_001424900</name>
</gene>
<dbReference type="GO" id="GO:0003964">
    <property type="term" value="F:RNA-directed DNA polymerase activity"/>
    <property type="evidence" value="ECO:0007669"/>
    <property type="project" value="UniProtKB-KW"/>
</dbReference>
<name>A0AAV3Z136_9GAST</name>
<protein>
    <submittedName>
        <fullName evidence="2">RNA-directed DNA polymerase from mobile element jockey</fullName>
    </submittedName>
</protein>
<keyword evidence="3" id="KW-1185">Reference proteome</keyword>
<organism evidence="2 3">
    <name type="scientific">Plakobranchus ocellatus</name>
    <dbReference type="NCBI Taxonomy" id="259542"/>
    <lineage>
        <taxon>Eukaryota</taxon>
        <taxon>Metazoa</taxon>
        <taxon>Spiralia</taxon>
        <taxon>Lophotrochozoa</taxon>
        <taxon>Mollusca</taxon>
        <taxon>Gastropoda</taxon>
        <taxon>Heterobranchia</taxon>
        <taxon>Euthyneura</taxon>
        <taxon>Panpulmonata</taxon>
        <taxon>Sacoglossa</taxon>
        <taxon>Placobranchoidea</taxon>
        <taxon>Plakobranchidae</taxon>
        <taxon>Plakobranchus</taxon>
    </lineage>
</organism>
<keyword evidence="2" id="KW-0695">RNA-directed DNA polymerase</keyword>
<feature type="region of interest" description="Disordered" evidence="1">
    <location>
        <begin position="1"/>
        <end position="26"/>
    </location>
</feature>
<reference evidence="2 3" key="1">
    <citation type="journal article" date="2021" name="Elife">
        <title>Chloroplast acquisition without the gene transfer in kleptoplastic sea slugs, Plakobranchus ocellatus.</title>
        <authorList>
            <person name="Maeda T."/>
            <person name="Takahashi S."/>
            <person name="Yoshida T."/>
            <person name="Shimamura S."/>
            <person name="Takaki Y."/>
            <person name="Nagai Y."/>
            <person name="Toyoda A."/>
            <person name="Suzuki Y."/>
            <person name="Arimoto A."/>
            <person name="Ishii H."/>
            <person name="Satoh N."/>
            <person name="Nishiyama T."/>
            <person name="Hasebe M."/>
            <person name="Maruyama T."/>
            <person name="Minagawa J."/>
            <person name="Obokata J."/>
            <person name="Shigenobu S."/>
        </authorList>
    </citation>
    <scope>NUCLEOTIDE SEQUENCE [LARGE SCALE GENOMIC DNA]</scope>
</reference>